<organism evidence="5">
    <name type="scientific">Candidatus Iainarchaeum sp</name>
    <dbReference type="NCBI Taxonomy" id="3101447"/>
    <lineage>
        <taxon>Archaea</taxon>
        <taxon>Candidatus Iainarchaeota</taxon>
        <taxon>Candidatus Iainarchaeia</taxon>
        <taxon>Candidatus Iainarchaeales</taxon>
        <taxon>Candidatus Iainarchaeaceae</taxon>
        <taxon>Candidatus Iainarchaeum</taxon>
    </lineage>
</organism>
<dbReference type="PANTHER" id="PTHR43212">
    <property type="entry name" value="QUERCETIN 2,3-DIOXYGENASE"/>
    <property type="match status" value="1"/>
</dbReference>
<feature type="domain" description="Pirin N-terminal" evidence="3">
    <location>
        <begin position="15"/>
        <end position="120"/>
    </location>
</feature>
<dbReference type="Pfam" id="PF17954">
    <property type="entry name" value="Pirin_C_2"/>
    <property type="match status" value="1"/>
</dbReference>
<name>A0A7T9DKL8_9ARCH</name>
<evidence type="ECO:0000313" key="5">
    <source>
        <dbReference type="EMBL" id="QQR93072.1"/>
    </source>
</evidence>
<dbReference type="Gene3D" id="2.60.120.10">
    <property type="entry name" value="Jelly Rolls"/>
    <property type="match status" value="2"/>
</dbReference>
<comment type="similarity">
    <text evidence="1 2">Belongs to the pirin family.</text>
</comment>
<proteinExistence type="inferred from homology"/>
<dbReference type="InterPro" id="IPR003829">
    <property type="entry name" value="Pirin_N_dom"/>
</dbReference>
<dbReference type="EMBL" id="CP064981">
    <property type="protein sequence ID" value="QQR93072.1"/>
    <property type="molecule type" value="Genomic_DNA"/>
</dbReference>
<dbReference type="InterPro" id="IPR011051">
    <property type="entry name" value="RmlC_Cupin_sf"/>
</dbReference>
<dbReference type="InterPro" id="IPR012093">
    <property type="entry name" value="Pirin"/>
</dbReference>
<evidence type="ECO:0000256" key="2">
    <source>
        <dbReference type="RuleBase" id="RU003457"/>
    </source>
</evidence>
<evidence type="ECO:0000259" key="4">
    <source>
        <dbReference type="Pfam" id="PF17954"/>
    </source>
</evidence>
<dbReference type="SUPFAM" id="SSF51182">
    <property type="entry name" value="RmlC-like cupins"/>
    <property type="match status" value="1"/>
</dbReference>
<dbReference type="PANTHER" id="PTHR43212:SF3">
    <property type="entry name" value="QUERCETIN 2,3-DIOXYGENASE"/>
    <property type="match status" value="1"/>
</dbReference>
<dbReference type="AlphaFoldDB" id="A0A7T9DKL8"/>
<sequence length="235" mass="26745">MSIEAIPSKQHYHADAGWLSAYWHFSFDHYYDEKNMHWGALRVFNNDTIAPASGFPFHPHANMEIVTYVISGELTHEDSLGNKGKIGPGEVQRMSAGKGVVHSEYNHSKTTPCELVQMWVLPQKKDIEPSWEQQSFTKKERMNRLLCVVAQAPQKRGLRIGQDASFRVSFLENGKALSYATQTDRKLYVFVISGSLSVNGKRMEAKDSAKIKNEEMLEFLAEKDCDWMLWDCPAA</sequence>
<dbReference type="InterPro" id="IPR041602">
    <property type="entry name" value="Quercetinase_C"/>
</dbReference>
<protein>
    <submittedName>
        <fullName evidence="5">Pirin family protein</fullName>
    </submittedName>
</protein>
<evidence type="ECO:0000259" key="3">
    <source>
        <dbReference type="Pfam" id="PF02678"/>
    </source>
</evidence>
<dbReference type="InterPro" id="IPR014710">
    <property type="entry name" value="RmlC-like_jellyroll"/>
</dbReference>
<feature type="domain" description="Quercetin 2,3-dioxygenase C-terminal cupin" evidence="4">
    <location>
        <begin position="148"/>
        <end position="231"/>
    </location>
</feature>
<dbReference type="Pfam" id="PF02678">
    <property type="entry name" value="Pirin"/>
    <property type="match status" value="1"/>
</dbReference>
<reference evidence="5" key="1">
    <citation type="submission" date="2020-11" db="EMBL/GenBank/DDBJ databases">
        <title>Connecting structure to function with the recovery of over 1000 high-quality activated sludge metagenome-assembled genomes encoding full-length rRNA genes using long-read sequencing.</title>
        <authorList>
            <person name="Singleton C.M."/>
            <person name="Petriglieri F."/>
            <person name="Kristensen J.M."/>
            <person name="Kirkegaard R.H."/>
            <person name="Michaelsen T.Y."/>
            <person name="Andersen M.H."/>
            <person name="Karst S.M."/>
            <person name="Dueholm M.S."/>
            <person name="Nielsen P.H."/>
            <person name="Albertsen M."/>
        </authorList>
    </citation>
    <scope>NUCLEOTIDE SEQUENCE</scope>
    <source>
        <strain evidence="5">Fred_18-Q3-R57-64_BAT3C.431</strain>
    </source>
</reference>
<dbReference type="Proteomes" id="UP000596004">
    <property type="component" value="Chromosome"/>
</dbReference>
<dbReference type="CDD" id="cd02910">
    <property type="entry name" value="cupin_Yhhw_N"/>
    <property type="match status" value="1"/>
</dbReference>
<evidence type="ECO:0000256" key="1">
    <source>
        <dbReference type="ARBA" id="ARBA00008416"/>
    </source>
</evidence>
<accession>A0A7T9DKL8</accession>
<gene>
    <name evidence="5" type="ORF">IPJ89_02425</name>
</gene>
<dbReference type="PIRSF" id="PIRSF006232">
    <property type="entry name" value="Pirin"/>
    <property type="match status" value="1"/>
</dbReference>